<reference evidence="1" key="1">
    <citation type="journal article" date="2019" name="bioRxiv">
        <title>The Genome of the Zebra Mussel, Dreissena polymorpha: A Resource for Invasive Species Research.</title>
        <authorList>
            <person name="McCartney M.A."/>
            <person name="Auch B."/>
            <person name="Kono T."/>
            <person name="Mallez S."/>
            <person name="Zhang Y."/>
            <person name="Obille A."/>
            <person name="Becker A."/>
            <person name="Abrahante J.E."/>
            <person name="Garbe J."/>
            <person name="Badalamenti J.P."/>
            <person name="Herman A."/>
            <person name="Mangelson H."/>
            <person name="Liachko I."/>
            <person name="Sullivan S."/>
            <person name="Sone E.D."/>
            <person name="Koren S."/>
            <person name="Silverstein K.A.T."/>
            <person name="Beckman K.B."/>
            <person name="Gohl D.M."/>
        </authorList>
    </citation>
    <scope>NUCLEOTIDE SEQUENCE</scope>
    <source>
        <strain evidence="1">Duluth1</strain>
        <tissue evidence="1">Whole animal</tissue>
    </source>
</reference>
<comment type="caution">
    <text evidence="1">The sequence shown here is derived from an EMBL/GenBank/DDBJ whole genome shotgun (WGS) entry which is preliminary data.</text>
</comment>
<name>A0A9D4KML1_DREPO</name>
<gene>
    <name evidence="1" type="ORF">DPMN_115736</name>
</gene>
<reference evidence="1" key="2">
    <citation type="submission" date="2020-11" db="EMBL/GenBank/DDBJ databases">
        <authorList>
            <person name="McCartney M.A."/>
            <person name="Auch B."/>
            <person name="Kono T."/>
            <person name="Mallez S."/>
            <person name="Becker A."/>
            <person name="Gohl D.M."/>
            <person name="Silverstein K.A.T."/>
            <person name="Koren S."/>
            <person name="Bechman K.B."/>
            <person name="Herman A."/>
            <person name="Abrahante J.E."/>
            <person name="Garbe J."/>
        </authorList>
    </citation>
    <scope>NUCLEOTIDE SEQUENCE</scope>
    <source>
        <strain evidence="1">Duluth1</strain>
        <tissue evidence="1">Whole animal</tissue>
    </source>
</reference>
<evidence type="ECO:0000313" key="1">
    <source>
        <dbReference type="EMBL" id="KAH3842239.1"/>
    </source>
</evidence>
<evidence type="ECO:0000313" key="2">
    <source>
        <dbReference type="Proteomes" id="UP000828390"/>
    </source>
</evidence>
<keyword evidence="2" id="KW-1185">Reference proteome</keyword>
<dbReference type="EMBL" id="JAIWYP010000004">
    <property type="protein sequence ID" value="KAH3842239.1"/>
    <property type="molecule type" value="Genomic_DNA"/>
</dbReference>
<proteinExistence type="predicted"/>
<protein>
    <submittedName>
        <fullName evidence="1">Uncharacterized protein</fullName>
    </submittedName>
</protein>
<accession>A0A9D4KML1</accession>
<dbReference type="AlphaFoldDB" id="A0A9D4KML1"/>
<organism evidence="1 2">
    <name type="scientific">Dreissena polymorpha</name>
    <name type="common">Zebra mussel</name>
    <name type="synonym">Mytilus polymorpha</name>
    <dbReference type="NCBI Taxonomy" id="45954"/>
    <lineage>
        <taxon>Eukaryota</taxon>
        <taxon>Metazoa</taxon>
        <taxon>Spiralia</taxon>
        <taxon>Lophotrochozoa</taxon>
        <taxon>Mollusca</taxon>
        <taxon>Bivalvia</taxon>
        <taxon>Autobranchia</taxon>
        <taxon>Heteroconchia</taxon>
        <taxon>Euheterodonta</taxon>
        <taxon>Imparidentia</taxon>
        <taxon>Neoheterodontei</taxon>
        <taxon>Myida</taxon>
        <taxon>Dreissenoidea</taxon>
        <taxon>Dreissenidae</taxon>
        <taxon>Dreissena</taxon>
    </lineage>
</organism>
<sequence length="56" mass="6531">MMSKHLRAQPPRSDLTGTSIVNCIFEQGTTNLRRDCYERARDWLRAASGERRVHEN</sequence>
<dbReference type="Proteomes" id="UP000828390">
    <property type="component" value="Unassembled WGS sequence"/>
</dbReference>